<evidence type="ECO:0000256" key="1">
    <source>
        <dbReference type="ARBA" id="ARBA00009405"/>
    </source>
</evidence>
<dbReference type="PANTHER" id="PTHR42738:SF7">
    <property type="entry name" value="HYDROXYMETHYLGLUTARYL-COA LYASE"/>
    <property type="match status" value="1"/>
</dbReference>
<feature type="domain" description="Pyruvate carboxyltransferase" evidence="4">
    <location>
        <begin position="5"/>
        <end position="272"/>
    </location>
</feature>
<dbReference type="InterPro" id="IPR043594">
    <property type="entry name" value="HMGL"/>
</dbReference>
<evidence type="ECO:0000313" key="6">
    <source>
        <dbReference type="Proteomes" id="UP001427805"/>
    </source>
</evidence>
<gene>
    <name evidence="5" type="ORF">TPR58_02145</name>
</gene>
<evidence type="ECO:0000256" key="3">
    <source>
        <dbReference type="ARBA" id="ARBA00023239"/>
    </source>
</evidence>
<evidence type="ECO:0000313" key="5">
    <source>
        <dbReference type="EMBL" id="MEN3745952.1"/>
    </source>
</evidence>
<comment type="similarity">
    <text evidence="1">Belongs to the HMG-CoA lyase family.</text>
</comment>
<dbReference type="PANTHER" id="PTHR42738">
    <property type="entry name" value="HYDROXYMETHYLGLUTARYL-COA LYASE"/>
    <property type="match status" value="1"/>
</dbReference>
<proteinExistence type="inferred from homology"/>
<comment type="caution">
    <text evidence="5">The sequence shown here is derived from an EMBL/GenBank/DDBJ whole genome shotgun (WGS) entry which is preliminary data.</text>
</comment>
<reference evidence="5 6" key="1">
    <citation type="submission" date="2024-05" db="EMBL/GenBank/DDBJ databases">
        <title>Sphingomonas sp. HF-S3 16S ribosomal RNA gene Genome sequencing and assembly.</title>
        <authorList>
            <person name="Lee H."/>
        </authorList>
    </citation>
    <scope>NUCLEOTIDE SEQUENCE [LARGE SCALE GENOMIC DNA]</scope>
    <source>
        <strain evidence="5 6">HF-S3</strain>
    </source>
</reference>
<organism evidence="5 6">
    <name type="scientific">Sphingomonas rustica</name>
    <dbReference type="NCBI Taxonomy" id="3103142"/>
    <lineage>
        <taxon>Bacteria</taxon>
        <taxon>Pseudomonadati</taxon>
        <taxon>Pseudomonadota</taxon>
        <taxon>Alphaproteobacteria</taxon>
        <taxon>Sphingomonadales</taxon>
        <taxon>Sphingomonadaceae</taxon>
        <taxon>Sphingomonas</taxon>
    </lineage>
</organism>
<name>A0ABV0B2Y7_9SPHN</name>
<evidence type="ECO:0000259" key="4">
    <source>
        <dbReference type="PROSITE" id="PS50991"/>
    </source>
</evidence>
<dbReference type="PROSITE" id="PS50991">
    <property type="entry name" value="PYR_CT"/>
    <property type="match status" value="1"/>
</dbReference>
<accession>A0ABV0B2Y7</accession>
<keyword evidence="6" id="KW-1185">Reference proteome</keyword>
<dbReference type="EMBL" id="JBDIZK010000001">
    <property type="protein sequence ID" value="MEN3745952.1"/>
    <property type="molecule type" value="Genomic_DNA"/>
</dbReference>
<dbReference type="InterPro" id="IPR013785">
    <property type="entry name" value="Aldolase_TIM"/>
</dbReference>
<protein>
    <submittedName>
        <fullName evidence="5">Hydroxymethylglutaryl-CoA lyase</fullName>
    </submittedName>
</protein>
<keyword evidence="2" id="KW-0479">Metal-binding</keyword>
<dbReference type="Pfam" id="PF00682">
    <property type="entry name" value="HMGL-like"/>
    <property type="match status" value="1"/>
</dbReference>
<dbReference type="NCBIfam" id="NF004283">
    <property type="entry name" value="PRK05692.1"/>
    <property type="match status" value="1"/>
</dbReference>
<dbReference type="RefSeq" id="WP_346244950.1">
    <property type="nucleotide sequence ID" value="NZ_JBDIZK010000001.1"/>
</dbReference>
<dbReference type="Proteomes" id="UP001427805">
    <property type="component" value="Unassembled WGS sequence"/>
</dbReference>
<sequence>MTAAIELVEVSARDGLQNETVLLSTDQKIALIQRSLAAGFRRIEVASFVHPRRVPQMADAEAVCAGLPLLEGATTIGLVLNRRGAERALLTRVDELGAVASASDGFGIANQGRTSDETVEDAIGIVELARSSGRRAQVTISVAFGCPFDGEVPSDRVAAIARRLAGAGPVEIALGDTIGVATPADVAPTLAAVRAAAPGLPIRCHFHDTRNTAVANGWTALQHGAATLDGAIGGIGGCPFAPGATGNVASEDLLYMLGRAGVATGIDLDAVIATAQWLSEAMGRSLPGRVSRAPAFPGRPV</sequence>
<dbReference type="GO" id="GO:0016829">
    <property type="term" value="F:lyase activity"/>
    <property type="evidence" value="ECO:0007669"/>
    <property type="project" value="UniProtKB-KW"/>
</dbReference>
<evidence type="ECO:0000256" key="2">
    <source>
        <dbReference type="ARBA" id="ARBA00022723"/>
    </source>
</evidence>
<dbReference type="Gene3D" id="3.20.20.70">
    <property type="entry name" value="Aldolase class I"/>
    <property type="match status" value="1"/>
</dbReference>
<dbReference type="CDD" id="cd07938">
    <property type="entry name" value="DRE_TIM_HMGL"/>
    <property type="match status" value="1"/>
</dbReference>
<dbReference type="InterPro" id="IPR000891">
    <property type="entry name" value="PYR_CT"/>
</dbReference>
<dbReference type="SUPFAM" id="SSF51569">
    <property type="entry name" value="Aldolase"/>
    <property type="match status" value="1"/>
</dbReference>
<keyword evidence="3 5" id="KW-0456">Lyase</keyword>